<sequence length="205" mass="21331">MVPSGISWSACTLTLRTTARYAGSFMSSSRSSRSPATTRRGPKCQLSNVEASGRPVAVSIWTAASWSGAAASRQRNSSSCARSVTPRTRPRKSTTDATKEAERGRRWCVHSAAPGLAGGKGREANTCLEQDEEDEVVRGEGGVVVWGMGRREREGEALGAGEGVNEHEEASGADEEDEVAAGRGKESGGGGGGGGERGGDRPPDH</sequence>
<keyword evidence="3" id="KW-1185">Reference proteome</keyword>
<reference evidence="2" key="1">
    <citation type="submission" date="2020-05" db="EMBL/GenBank/DDBJ databases">
        <title>WGS assembly of Panicum virgatum.</title>
        <authorList>
            <person name="Lovell J.T."/>
            <person name="Jenkins J."/>
            <person name="Shu S."/>
            <person name="Juenger T.E."/>
            <person name="Schmutz J."/>
        </authorList>
    </citation>
    <scope>NUCLEOTIDE SEQUENCE</scope>
    <source>
        <strain evidence="2">AP13</strain>
    </source>
</reference>
<comment type="caution">
    <text evidence="2">The sequence shown here is derived from an EMBL/GenBank/DDBJ whole genome shotgun (WGS) entry which is preliminary data.</text>
</comment>
<feature type="region of interest" description="Disordered" evidence="1">
    <location>
        <begin position="148"/>
        <end position="205"/>
    </location>
</feature>
<proteinExistence type="predicted"/>
<evidence type="ECO:0000313" key="3">
    <source>
        <dbReference type="Proteomes" id="UP000823388"/>
    </source>
</evidence>
<dbReference type="AlphaFoldDB" id="A0A8T0SCC2"/>
<dbReference type="Proteomes" id="UP000823388">
    <property type="component" value="Chromosome 5N"/>
</dbReference>
<name>A0A8T0SCC2_PANVG</name>
<feature type="region of interest" description="Disordered" evidence="1">
    <location>
        <begin position="72"/>
        <end position="133"/>
    </location>
</feature>
<feature type="compositionally biased region" description="Gly residues" evidence="1">
    <location>
        <begin position="187"/>
        <end position="196"/>
    </location>
</feature>
<evidence type="ECO:0000313" key="2">
    <source>
        <dbReference type="EMBL" id="KAG2594296.1"/>
    </source>
</evidence>
<feature type="compositionally biased region" description="Basic and acidic residues" evidence="1">
    <location>
        <begin position="93"/>
        <end position="105"/>
    </location>
</feature>
<dbReference type="EMBL" id="CM029046">
    <property type="protein sequence ID" value="KAG2594296.1"/>
    <property type="molecule type" value="Genomic_DNA"/>
</dbReference>
<organism evidence="2 3">
    <name type="scientific">Panicum virgatum</name>
    <name type="common">Blackwell switchgrass</name>
    <dbReference type="NCBI Taxonomy" id="38727"/>
    <lineage>
        <taxon>Eukaryota</taxon>
        <taxon>Viridiplantae</taxon>
        <taxon>Streptophyta</taxon>
        <taxon>Embryophyta</taxon>
        <taxon>Tracheophyta</taxon>
        <taxon>Spermatophyta</taxon>
        <taxon>Magnoliopsida</taxon>
        <taxon>Liliopsida</taxon>
        <taxon>Poales</taxon>
        <taxon>Poaceae</taxon>
        <taxon>PACMAD clade</taxon>
        <taxon>Panicoideae</taxon>
        <taxon>Panicodae</taxon>
        <taxon>Paniceae</taxon>
        <taxon>Panicinae</taxon>
        <taxon>Panicum</taxon>
        <taxon>Panicum sect. Hiantes</taxon>
    </lineage>
</organism>
<feature type="region of interest" description="Disordered" evidence="1">
    <location>
        <begin position="24"/>
        <end position="44"/>
    </location>
</feature>
<evidence type="ECO:0000256" key="1">
    <source>
        <dbReference type="SAM" id="MobiDB-lite"/>
    </source>
</evidence>
<gene>
    <name evidence="2" type="ORF">PVAP13_5NG637550</name>
</gene>
<feature type="compositionally biased region" description="Polar residues" evidence="1">
    <location>
        <begin position="73"/>
        <end position="86"/>
    </location>
</feature>
<accession>A0A8T0SCC2</accession>
<protein>
    <submittedName>
        <fullName evidence="2">Uncharacterized protein</fullName>
    </submittedName>
</protein>